<dbReference type="PROSITE" id="PS50850">
    <property type="entry name" value="MFS"/>
    <property type="match status" value="1"/>
</dbReference>
<evidence type="ECO:0000313" key="9">
    <source>
        <dbReference type="EMBL" id="GII57662.1"/>
    </source>
</evidence>
<feature type="transmembrane region" description="Helical" evidence="7">
    <location>
        <begin position="343"/>
        <end position="362"/>
    </location>
</feature>
<feature type="transmembrane region" description="Helical" evidence="7">
    <location>
        <begin position="89"/>
        <end position="110"/>
    </location>
</feature>
<evidence type="ECO:0000256" key="1">
    <source>
        <dbReference type="ARBA" id="ARBA00004651"/>
    </source>
</evidence>
<name>A0A8J3V5B4_9ACTN</name>
<keyword evidence="4 7" id="KW-0812">Transmembrane</keyword>
<feature type="transmembrane region" description="Helical" evidence="7">
    <location>
        <begin position="21"/>
        <end position="47"/>
    </location>
</feature>
<dbReference type="RefSeq" id="WP_203947779.1">
    <property type="nucleotide sequence ID" value="NZ_BOOR01000054.1"/>
</dbReference>
<keyword evidence="10" id="KW-1185">Reference proteome</keyword>
<protein>
    <submittedName>
        <fullName evidence="9">MFS transporter</fullName>
    </submittedName>
</protein>
<dbReference type="PRINTS" id="PR01036">
    <property type="entry name" value="TCRTETB"/>
</dbReference>
<dbReference type="InterPro" id="IPR011701">
    <property type="entry name" value="MFS"/>
</dbReference>
<keyword evidence="2" id="KW-0813">Transport</keyword>
<dbReference type="SUPFAM" id="SSF103473">
    <property type="entry name" value="MFS general substrate transporter"/>
    <property type="match status" value="1"/>
</dbReference>
<dbReference type="GO" id="GO:0005886">
    <property type="term" value="C:plasma membrane"/>
    <property type="evidence" value="ECO:0007669"/>
    <property type="project" value="UniProtKB-SubCell"/>
</dbReference>
<feature type="transmembrane region" description="Helical" evidence="7">
    <location>
        <begin position="277"/>
        <end position="299"/>
    </location>
</feature>
<keyword evidence="6 7" id="KW-0472">Membrane</keyword>
<dbReference type="Proteomes" id="UP000605992">
    <property type="component" value="Unassembled WGS sequence"/>
</dbReference>
<dbReference type="InterPro" id="IPR036259">
    <property type="entry name" value="MFS_trans_sf"/>
</dbReference>
<keyword evidence="3" id="KW-1003">Cell membrane</keyword>
<comment type="caution">
    <text evidence="9">The sequence shown here is derived from an EMBL/GenBank/DDBJ whole genome shotgun (WGS) entry which is preliminary data.</text>
</comment>
<feature type="transmembrane region" description="Helical" evidence="7">
    <location>
        <begin position="239"/>
        <end position="257"/>
    </location>
</feature>
<dbReference type="PANTHER" id="PTHR42718">
    <property type="entry name" value="MAJOR FACILITATOR SUPERFAMILY MULTIDRUG TRANSPORTER MFSC"/>
    <property type="match status" value="1"/>
</dbReference>
<reference evidence="9" key="1">
    <citation type="submission" date="2021-01" db="EMBL/GenBank/DDBJ databases">
        <title>Whole genome shotgun sequence of Planotetraspora thailandica NBRC 104271.</title>
        <authorList>
            <person name="Komaki H."/>
            <person name="Tamura T."/>
        </authorList>
    </citation>
    <scope>NUCLEOTIDE SEQUENCE</scope>
    <source>
        <strain evidence="9">NBRC 104271</strain>
    </source>
</reference>
<feature type="transmembrane region" description="Helical" evidence="7">
    <location>
        <begin position="368"/>
        <end position="391"/>
    </location>
</feature>
<feature type="transmembrane region" description="Helical" evidence="7">
    <location>
        <begin position="311"/>
        <end position="331"/>
    </location>
</feature>
<dbReference type="Gene3D" id="1.20.1250.20">
    <property type="entry name" value="MFS general substrate transporter like domains"/>
    <property type="match status" value="1"/>
</dbReference>
<feature type="domain" description="Major facilitator superfamily (MFS) profile" evidence="8">
    <location>
        <begin position="24"/>
        <end position="462"/>
    </location>
</feature>
<feature type="transmembrane region" description="Helical" evidence="7">
    <location>
        <begin position="147"/>
        <end position="172"/>
    </location>
</feature>
<dbReference type="InterPro" id="IPR005829">
    <property type="entry name" value="Sugar_transporter_CS"/>
</dbReference>
<comment type="subcellular location">
    <subcellularLocation>
        <location evidence="1">Cell membrane</location>
        <topology evidence="1">Multi-pass membrane protein</topology>
    </subcellularLocation>
</comment>
<dbReference type="GO" id="GO:0022857">
    <property type="term" value="F:transmembrane transporter activity"/>
    <property type="evidence" value="ECO:0007669"/>
    <property type="project" value="InterPro"/>
</dbReference>
<organism evidence="9 10">
    <name type="scientific">Planotetraspora thailandica</name>
    <dbReference type="NCBI Taxonomy" id="487172"/>
    <lineage>
        <taxon>Bacteria</taxon>
        <taxon>Bacillati</taxon>
        <taxon>Actinomycetota</taxon>
        <taxon>Actinomycetes</taxon>
        <taxon>Streptosporangiales</taxon>
        <taxon>Streptosporangiaceae</taxon>
        <taxon>Planotetraspora</taxon>
    </lineage>
</organism>
<evidence type="ECO:0000313" key="10">
    <source>
        <dbReference type="Proteomes" id="UP000605992"/>
    </source>
</evidence>
<evidence type="ECO:0000256" key="5">
    <source>
        <dbReference type="ARBA" id="ARBA00022989"/>
    </source>
</evidence>
<dbReference type="InterPro" id="IPR020846">
    <property type="entry name" value="MFS_dom"/>
</dbReference>
<feature type="transmembrane region" description="Helical" evidence="7">
    <location>
        <begin position="122"/>
        <end position="140"/>
    </location>
</feature>
<proteinExistence type="predicted"/>
<feature type="transmembrane region" description="Helical" evidence="7">
    <location>
        <begin position="178"/>
        <end position="198"/>
    </location>
</feature>
<evidence type="ECO:0000259" key="8">
    <source>
        <dbReference type="PROSITE" id="PS50850"/>
    </source>
</evidence>
<keyword evidence="5 7" id="KW-1133">Transmembrane helix</keyword>
<feature type="transmembrane region" description="Helical" evidence="7">
    <location>
        <begin position="436"/>
        <end position="455"/>
    </location>
</feature>
<evidence type="ECO:0000256" key="3">
    <source>
        <dbReference type="ARBA" id="ARBA00022475"/>
    </source>
</evidence>
<feature type="transmembrane region" description="Helical" evidence="7">
    <location>
        <begin position="412"/>
        <end position="430"/>
    </location>
</feature>
<feature type="transmembrane region" description="Helical" evidence="7">
    <location>
        <begin position="53"/>
        <end position="77"/>
    </location>
</feature>
<dbReference type="EMBL" id="BOOR01000054">
    <property type="protein sequence ID" value="GII57662.1"/>
    <property type="molecule type" value="Genomic_DNA"/>
</dbReference>
<evidence type="ECO:0000256" key="4">
    <source>
        <dbReference type="ARBA" id="ARBA00022692"/>
    </source>
</evidence>
<gene>
    <name evidence="9" type="ORF">Pth03_60510</name>
</gene>
<feature type="transmembrane region" description="Helical" evidence="7">
    <location>
        <begin position="210"/>
        <end position="233"/>
    </location>
</feature>
<sequence>MWGLLKERARPDRVRSNRYAPWFAVGSVCIGAFMGQLDASIVTLIFPSLQREFAAPLAAVQWVALAYLLVLIALLVGAGRLADALGRKFVYLCGFSVFTAASAACGFAPSLPVLVACRMAQAAGAAMLQANSVALVVTSVPRERMRIALGVQAAAQAVGLALGPTVGGLVVASAGWRWVFWINVPVGLAAVVAGRYLLPRTREYSRGGGFDWPGLLLLATATTGLMLALSAAAGLAMPSWSIAALVVLAAVSTIGFWRRERRAASPLVDPAMARNPAVAAGLAGAMFGYLVLFGPLVLVPQVLVAAGLGELHAGLVLTALPAGFAVAAIIADHTLPRQWGNRRRSLAGSLTSAAAVALLIVAPATPGLLVVMLAVLGLGLGVFVPANNAAVMAAVPVRMSATAGGMINMSRGVGTALGIAVVTLALYLAHGPDVTGARAALAVLAAAAPAAALTAQAARPRP</sequence>
<dbReference type="PROSITE" id="PS00216">
    <property type="entry name" value="SUGAR_TRANSPORT_1"/>
    <property type="match status" value="1"/>
</dbReference>
<dbReference type="Pfam" id="PF07690">
    <property type="entry name" value="MFS_1"/>
    <property type="match status" value="1"/>
</dbReference>
<dbReference type="PANTHER" id="PTHR42718:SF46">
    <property type="entry name" value="BLR6921 PROTEIN"/>
    <property type="match status" value="1"/>
</dbReference>
<dbReference type="CDD" id="cd17321">
    <property type="entry name" value="MFS_MMR_MDR_like"/>
    <property type="match status" value="1"/>
</dbReference>
<evidence type="ECO:0000256" key="7">
    <source>
        <dbReference type="SAM" id="Phobius"/>
    </source>
</evidence>
<accession>A0A8J3V5B4</accession>
<dbReference type="AlphaFoldDB" id="A0A8J3V5B4"/>
<evidence type="ECO:0000256" key="2">
    <source>
        <dbReference type="ARBA" id="ARBA00022448"/>
    </source>
</evidence>
<evidence type="ECO:0000256" key="6">
    <source>
        <dbReference type="ARBA" id="ARBA00023136"/>
    </source>
</evidence>
<dbReference type="Gene3D" id="1.20.1720.10">
    <property type="entry name" value="Multidrug resistance protein D"/>
    <property type="match status" value="1"/>
</dbReference>